<protein>
    <submittedName>
        <fullName evidence="2">Uncharacterized protein</fullName>
    </submittedName>
</protein>
<gene>
    <name evidence="2" type="ORF">ENSA5_05590</name>
</gene>
<organism evidence="2 3">
    <name type="scientific">Enhygromyxa salina</name>
    <dbReference type="NCBI Taxonomy" id="215803"/>
    <lineage>
        <taxon>Bacteria</taxon>
        <taxon>Pseudomonadati</taxon>
        <taxon>Myxococcota</taxon>
        <taxon>Polyangia</taxon>
        <taxon>Nannocystales</taxon>
        <taxon>Nannocystaceae</taxon>
        <taxon>Enhygromyxa</taxon>
    </lineage>
</organism>
<reference evidence="2 3" key="1">
    <citation type="submission" date="2018-03" db="EMBL/GenBank/DDBJ databases">
        <title>Draft Genome Sequences of the Obligatory Marine Myxobacteria Enhygromyxa salina SWB005.</title>
        <authorList>
            <person name="Poehlein A."/>
            <person name="Moghaddam J.A."/>
            <person name="Harms H."/>
            <person name="Alanjari M."/>
            <person name="Koenig G.M."/>
            <person name="Daniel R."/>
            <person name="Schaeberle T.F."/>
        </authorList>
    </citation>
    <scope>NUCLEOTIDE SEQUENCE [LARGE SCALE GENOMIC DNA]</scope>
    <source>
        <strain evidence="2 3">SWB005</strain>
    </source>
</reference>
<dbReference type="AlphaFoldDB" id="A0A2S9YI09"/>
<dbReference type="OrthoDB" id="5501309at2"/>
<evidence type="ECO:0000313" key="2">
    <source>
        <dbReference type="EMBL" id="PRQ04710.1"/>
    </source>
</evidence>
<accession>A0A2S9YI09</accession>
<feature type="compositionally biased region" description="Low complexity" evidence="1">
    <location>
        <begin position="335"/>
        <end position="350"/>
    </location>
</feature>
<dbReference type="EMBL" id="PVNK01000026">
    <property type="protein sequence ID" value="PRQ04710.1"/>
    <property type="molecule type" value="Genomic_DNA"/>
</dbReference>
<sequence length="528" mass="55074">MRSLISLLEEAARRSASEVTLESGQPVVYTTARGAEAETSVLPRGDLFDMIVAAVNDAQQVELAVGNPVEFSVDTGEGWTVYAEPGMEGITVRAQREGGLEIDLDDSAGAAGGGGGGGPVNPVNPVGEARGEGAPEPVPARDSQRFDASEPDLGAGRGDGVPIPLSRESSDALVLEDPALDVGLLDAPALDQPVAGGDYDVLGPDPAPNAFESGTWALDDDEELAVGLDSDSPEDSIRAGLTPPAPAMPGDYEEFIGVPEDDDEDVGDGYDPFAAPAPDPDIERRRTLSPTVRAMDASPPPVGQPVGQVEQRQANTSGSWRAAESEPAGASPKLAARGGAVADGGPVADDSSPATTDREQGAVTPAQAATRRELSTVASPGAVTLREFSNFGHGESELNELTASIAEGVLVYIREPGFADTLAHSFKAPSVVIDDQLDPAEVWTRVRGLPPGAIVIVRCEDPSRLLGWILRRLEEGYRVFVETRARTHEGARRMLLGISATALGERWLDSQVALTIEPGEGGPRLVQP</sequence>
<dbReference type="RefSeq" id="WP_106390021.1">
    <property type="nucleotide sequence ID" value="NZ_PVNK01000026.1"/>
</dbReference>
<feature type="compositionally biased region" description="Gly residues" evidence="1">
    <location>
        <begin position="110"/>
        <end position="119"/>
    </location>
</feature>
<evidence type="ECO:0000313" key="3">
    <source>
        <dbReference type="Proteomes" id="UP000237968"/>
    </source>
</evidence>
<feature type="compositionally biased region" description="Acidic residues" evidence="1">
    <location>
        <begin position="251"/>
        <end position="268"/>
    </location>
</feature>
<proteinExistence type="predicted"/>
<name>A0A2S9YI09_9BACT</name>
<dbReference type="Proteomes" id="UP000237968">
    <property type="component" value="Unassembled WGS sequence"/>
</dbReference>
<feature type="region of interest" description="Disordered" evidence="1">
    <location>
        <begin position="104"/>
        <end position="163"/>
    </location>
</feature>
<keyword evidence="3" id="KW-1185">Reference proteome</keyword>
<comment type="caution">
    <text evidence="2">The sequence shown here is derived from an EMBL/GenBank/DDBJ whole genome shotgun (WGS) entry which is preliminary data.</text>
</comment>
<feature type="compositionally biased region" description="Polar residues" evidence="1">
    <location>
        <begin position="310"/>
        <end position="319"/>
    </location>
</feature>
<feature type="region of interest" description="Disordered" evidence="1">
    <location>
        <begin position="227"/>
        <end position="377"/>
    </location>
</feature>
<evidence type="ECO:0000256" key="1">
    <source>
        <dbReference type="SAM" id="MobiDB-lite"/>
    </source>
</evidence>